<dbReference type="Proteomes" id="UP000735302">
    <property type="component" value="Unassembled WGS sequence"/>
</dbReference>
<dbReference type="EMBL" id="BLXT01002524">
    <property type="protein sequence ID" value="GFN95691.1"/>
    <property type="molecule type" value="Genomic_DNA"/>
</dbReference>
<evidence type="ECO:0000313" key="1">
    <source>
        <dbReference type="EMBL" id="GFN95691.1"/>
    </source>
</evidence>
<reference evidence="1 2" key="1">
    <citation type="journal article" date="2021" name="Elife">
        <title>Chloroplast acquisition without the gene transfer in kleptoplastic sea slugs, Plakobranchus ocellatus.</title>
        <authorList>
            <person name="Maeda T."/>
            <person name="Takahashi S."/>
            <person name="Yoshida T."/>
            <person name="Shimamura S."/>
            <person name="Takaki Y."/>
            <person name="Nagai Y."/>
            <person name="Toyoda A."/>
            <person name="Suzuki Y."/>
            <person name="Arimoto A."/>
            <person name="Ishii H."/>
            <person name="Satoh N."/>
            <person name="Nishiyama T."/>
            <person name="Hasebe M."/>
            <person name="Maruyama T."/>
            <person name="Minagawa J."/>
            <person name="Obokata J."/>
            <person name="Shigenobu S."/>
        </authorList>
    </citation>
    <scope>NUCLEOTIDE SEQUENCE [LARGE SCALE GENOMIC DNA]</scope>
</reference>
<protein>
    <submittedName>
        <fullName evidence="1">Neuronal acetylcholine receptor subunit alpha-9-like</fullName>
    </submittedName>
</protein>
<keyword evidence="2" id="KW-1185">Reference proteome</keyword>
<sequence length="116" mass="13359">MTVDDYKEMFGKLPKLEPSKVCPRNYTCELIQSLGTLLMNVDIKRTRANLTLLILNKGADSILKRYWLSVLKLDWRSINHICKANGSSVNSIISEYLDVFAQGIWKIKKFEAHIEI</sequence>
<proteinExistence type="predicted"/>
<gene>
    <name evidence="1" type="ORF">PoB_002219700</name>
</gene>
<keyword evidence="1" id="KW-0675">Receptor</keyword>
<comment type="caution">
    <text evidence="1">The sequence shown here is derived from an EMBL/GenBank/DDBJ whole genome shotgun (WGS) entry which is preliminary data.</text>
</comment>
<evidence type="ECO:0000313" key="2">
    <source>
        <dbReference type="Proteomes" id="UP000735302"/>
    </source>
</evidence>
<accession>A0AAV3ZMD9</accession>
<organism evidence="1 2">
    <name type="scientific">Plakobranchus ocellatus</name>
    <dbReference type="NCBI Taxonomy" id="259542"/>
    <lineage>
        <taxon>Eukaryota</taxon>
        <taxon>Metazoa</taxon>
        <taxon>Spiralia</taxon>
        <taxon>Lophotrochozoa</taxon>
        <taxon>Mollusca</taxon>
        <taxon>Gastropoda</taxon>
        <taxon>Heterobranchia</taxon>
        <taxon>Euthyneura</taxon>
        <taxon>Panpulmonata</taxon>
        <taxon>Sacoglossa</taxon>
        <taxon>Placobranchoidea</taxon>
        <taxon>Plakobranchidae</taxon>
        <taxon>Plakobranchus</taxon>
    </lineage>
</organism>
<name>A0AAV3ZMD9_9GAST</name>
<dbReference type="AlphaFoldDB" id="A0AAV3ZMD9"/>